<dbReference type="OrthoDB" id="2527272at2759"/>
<evidence type="ECO:0000313" key="3">
    <source>
        <dbReference type="Proteomes" id="UP000308652"/>
    </source>
</evidence>
<evidence type="ECO:0000313" key="2">
    <source>
        <dbReference type="EMBL" id="TFK37053.1"/>
    </source>
</evidence>
<dbReference type="EMBL" id="ML213610">
    <property type="protein sequence ID" value="TFK37053.1"/>
    <property type="molecule type" value="Genomic_DNA"/>
</dbReference>
<keyword evidence="3" id="KW-1185">Reference proteome</keyword>
<evidence type="ECO:0000256" key="1">
    <source>
        <dbReference type="SAM" id="MobiDB-lite"/>
    </source>
</evidence>
<sequence length="157" mass="18020">MLCCPGEGTLWESYIERPHQPHDIPTQEPEQCKNYFSAVIIALTKFDKSESLTKILACDVLCCWWCNPAPANGSAPNLVVGERDNNGNLAAKRAFNTQACNFNWFIHTMLFYHIQYVIQKQQEAQKRAQRREEQAIRRAKGRNNDDEDSTGDEEDNL</sequence>
<proteinExistence type="predicted"/>
<feature type="compositionally biased region" description="Acidic residues" evidence="1">
    <location>
        <begin position="145"/>
        <end position="157"/>
    </location>
</feature>
<reference evidence="2 3" key="1">
    <citation type="journal article" date="2019" name="Nat. Ecol. Evol.">
        <title>Megaphylogeny resolves global patterns of mushroom evolution.</title>
        <authorList>
            <person name="Varga T."/>
            <person name="Krizsan K."/>
            <person name="Foldi C."/>
            <person name="Dima B."/>
            <person name="Sanchez-Garcia M."/>
            <person name="Sanchez-Ramirez S."/>
            <person name="Szollosi G.J."/>
            <person name="Szarkandi J.G."/>
            <person name="Papp V."/>
            <person name="Albert L."/>
            <person name="Andreopoulos W."/>
            <person name="Angelini C."/>
            <person name="Antonin V."/>
            <person name="Barry K.W."/>
            <person name="Bougher N.L."/>
            <person name="Buchanan P."/>
            <person name="Buyck B."/>
            <person name="Bense V."/>
            <person name="Catcheside P."/>
            <person name="Chovatia M."/>
            <person name="Cooper J."/>
            <person name="Damon W."/>
            <person name="Desjardin D."/>
            <person name="Finy P."/>
            <person name="Geml J."/>
            <person name="Haridas S."/>
            <person name="Hughes K."/>
            <person name="Justo A."/>
            <person name="Karasinski D."/>
            <person name="Kautmanova I."/>
            <person name="Kiss B."/>
            <person name="Kocsube S."/>
            <person name="Kotiranta H."/>
            <person name="LaButti K.M."/>
            <person name="Lechner B.E."/>
            <person name="Liimatainen K."/>
            <person name="Lipzen A."/>
            <person name="Lukacs Z."/>
            <person name="Mihaltcheva S."/>
            <person name="Morgado L.N."/>
            <person name="Niskanen T."/>
            <person name="Noordeloos M.E."/>
            <person name="Ohm R.A."/>
            <person name="Ortiz-Santana B."/>
            <person name="Ovrebo C."/>
            <person name="Racz N."/>
            <person name="Riley R."/>
            <person name="Savchenko A."/>
            <person name="Shiryaev A."/>
            <person name="Soop K."/>
            <person name="Spirin V."/>
            <person name="Szebenyi C."/>
            <person name="Tomsovsky M."/>
            <person name="Tulloss R.E."/>
            <person name="Uehling J."/>
            <person name="Grigoriev I.V."/>
            <person name="Vagvolgyi C."/>
            <person name="Papp T."/>
            <person name="Martin F.M."/>
            <person name="Miettinen O."/>
            <person name="Hibbett D.S."/>
            <person name="Nagy L.G."/>
        </authorList>
    </citation>
    <scope>NUCLEOTIDE SEQUENCE [LARGE SCALE GENOMIC DNA]</scope>
    <source>
        <strain evidence="2 3">CBS 166.37</strain>
    </source>
</reference>
<feature type="compositionally biased region" description="Basic and acidic residues" evidence="1">
    <location>
        <begin position="125"/>
        <end position="136"/>
    </location>
</feature>
<protein>
    <submittedName>
        <fullName evidence="2">Uncharacterized protein</fullName>
    </submittedName>
</protein>
<gene>
    <name evidence="2" type="ORF">BDQ12DRAFT_699257</name>
</gene>
<organism evidence="2 3">
    <name type="scientific">Crucibulum laeve</name>
    <dbReference type="NCBI Taxonomy" id="68775"/>
    <lineage>
        <taxon>Eukaryota</taxon>
        <taxon>Fungi</taxon>
        <taxon>Dikarya</taxon>
        <taxon>Basidiomycota</taxon>
        <taxon>Agaricomycotina</taxon>
        <taxon>Agaricomycetes</taxon>
        <taxon>Agaricomycetidae</taxon>
        <taxon>Agaricales</taxon>
        <taxon>Agaricineae</taxon>
        <taxon>Nidulariaceae</taxon>
        <taxon>Crucibulum</taxon>
    </lineage>
</organism>
<accession>A0A5C3LXC9</accession>
<dbReference type="Proteomes" id="UP000308652">
    <property type="component" value="Unassembled WGS sequence"/>
</dbReference>
<dbReference type="AlphaFoldDB" id="A0A5C3LXC9"/>
<feature type="region of interest" description="Disordered" evidence="1">
    <location>
        <begin position="125"/>
        <end position="157"/>
    </location>
</feature>
<name>A0A5C3LXC9_9AGAR</name>